<dbReference type="RefSeq" id="XP_023629954.1">
    <property type="nucleotide sequence ID" value="XM_023774186.1"/>
</dbReference>
<feature type="compositionally biased region" description="Polar residues" evidence="1">
    <location>
        <begin position="172"/>
        <end position="184"/>
    </location>
</feature>
<evidence type="ECO:0000313" key="2">
    <source>
        <dbReference type="EMBL" id="CZT23230.1"/>
    </source>
</evidence>
<feature type="compositionally biased region" description="Basic and acidic residues" evidence="1">
    <location>
        <begin position="192"/>
        <end position="204"/>
    </location>
</feature>
<name>A0A2D3V8I5_9PEZI</name>
<dbReference type="AlphaFoldDB" id="A0A2D3V8I5"/>
<protein>
    <submittedName>
        <fullName evidence="2">Uncharacterized protein</fullName>
    </submittedName>
</protein>
<organism evidence="2 3">
    <name type="scientific">Ramularia collo-cygni</name>
    <dbReference type="NCBI Taxonomy" id="112498"/>
    <lineage>
        <taxon>Eukaryota</taxon>
        <taxon>Fungi</taxon>
        <taxon>Dikarya</taxon>
        <taxon>Ascomycota</taxon>
        <taxon>Pezizomycotina</taxon>
        <taxon>Dothideomycetes</taxon>
        <taxon>Dothideomycetidae</taxon>
        <taxon>Mycosphaerellales</taxon>
        <taxon>Mycosphaerellaceae</taxon>
        <taxon>Ramularia</taxon>
    </lineage>
</organism>
<feature type="compositionally biased region" description="Basic residues" evidence="1">
    <location>
        <begin position="249"/>
        <end position="258"/>
    </location>
</feature>
<sequence>MSSTDSQQNPAPQVPPRADTRSHRSNAPSPSSESPTTIRDFLTGPEIHINDSPAPIPTVEDDEPPSEFYDNPRVQDRVIRNRARLNLINGGGPAAGIVTPVGSAAASHPLPVNRNLWAPPVVRSPNEHPHLWTPPTANVGETSNSEPHTAPLRYSEFHFRPSRLSRSESLPTYPTENAGASSSARAVPITQQDRDMSERLRRGLEQYPFRARRPHTFSQRDSSDELGFHPSAGPYATHPRDRFTYRQSQGRRRQHRGSRPLPTHSEGQKAGNDWDSSSVVGGAEHLGDSEHMQGFEMGFEKGKEVGMRRGSLSYKVKCYFELSNMRMVIMGLAFVAYGLQCGKWADAMLYILLGWNTLATA</sequence>
<dbReference type="Proteomes" id="UP000225277">
    <property type="component" value="Unassembled WGS sequence"/>
</dbReference>
<dbReference type="GeneID" id="35604020"/>
<reference evidence="2 3" key="1">
    <citation type="submission" date="2016-03" db="EMBL/GenBank/DDBJ databases">
        <authorList>
            <person name="Ploux O."/>
        </authorList>
    </citation>
    <scope>NUCLEOTIDE SEQUENCE [LARGE SCALE GENOMIC DNA]</scope>
    <source>
        <strain evidence="2 3">URUG2</strain>
    </source>
</reference>
<proteinExistence type="predicted"/>
<evidence type="ECO:0000313" key="3">
    <source>
        <dbReference type="Proteomes" id="UP000225277"/>
    </source>
</evidence>
<feature type="region of interest" description="Disordered" evidence="1">
    <location>
        <begin position="163"/>
        <end position="281"/>
    </location>
</feature>
<dbReference type="EMBL" id="FJUY01000016">
    <property type="protein sequence ID" value="CZT23230.1"/>
    <property type="molecule type" value="Genomic_DNA"/>
</dbReference>
<keyword evidence="3" id="KW-1185">Reference proteome</keyword>
<feature type="region of interest" description="Disordered" evidence="1">
    <location>
        <begin position="1"/>
        <end position="71"/>
    </location>
</feature>
<evidence type="ECO:0000256" key="1">
    <source>
        <dbReference type="SAM" id="MobiDB-lite"/>
    </source>
</evidence>
<feature type="compositionally biased region" description="Polar residues" evidence="1">
    <location>
        <begin position="25"/>
        <end position="37"/>
    </location>
</feature>
<accession>A0A2D3V8I5</accession>
<gene>
    <name evidence="2" type="ORF">RCC_08941</name>
</gene>
<feature type="compositionally biased region" description="Polar residues" evidence="1">
    <location>
        <begin position="1"/>
        <end position="11"/>
    </location>
</feature>